<keyword evidence="3" id="KW-1185">Reference proteome</keyword>
<feature type="region of interest" description="Disordered" evidence="1">
    <location>
        <begin position="279"/>
        <end position="312"/>
    </location>
</feature>
<accession>A0A8H4VQF4</accession>
<name>A0A8H4VQF4_9AGAR</name>
<reference evidence="2 3" key="1">
    <citation type="submission" date="2019-12" db="EMBL/GenBank/DDBJ databases">
        <authorList>
            <person name="Floudas D."/>
            <person name="Bentzer J."/>
            <person name="Ahren D."/>
            <person name="Johansson T."/>
            <person name="Persson P."/>
            <person name="Tunlid A."/>
        </authorList>
    </citation>
    <scope>NUCLEOTIDE SEQUENCE [LARGE SCALE GENOMIC DNA]</scope>
    <source>
        <strain evidence="2 3">CBS 102.39</strain>
    </source>
</reference>
<sequence length="422" mass="46958">MQEAYMSFPEPTVGYRASSDVASISDTSSLPDYDDVLPSEDLHMPTQLIFPQPGTASERSTTNDGTLNNLGLELSMTPAGEIVKALTTCFDELLAISKNPFDPRSTFETAARAAQTDMRKAIAMLVDMHRAGKPIQGDIMQPFQMLLTDITQVVSDQKECMDDSTGVLNSEQESSRRMTAQQLRLIMASFNRAFHMELHYLEKMELLESQFSKAKVGNDGKVSLDAERKERERASESREEEQRALEEERKRVESDRLYALRLQVEECREEKEEREAEALRKKQKAERSADRARQKARKARRDAEAAAQQARKDAERLAQSFQATQWHTSHAHAAYTPYHPSHSLNVGGMLISPGQIHIPGVLDLRSPATGDSTVSGPLRDGLFTGGGGRVRLAYARNGGSNSTNAVHTVISNSFNNNTTFYG</sequence>
<evidence type="ECO:0000256" key="1">
    <source>
        <dbReference type="SAM" id="MobiDB-lite"/>
    </source>
</evidence>
<protein>
    <submittedName>
        <fullName evidence="2">Uncharacterized protein</fullName>
    </submittedName>
</protein>
<dbReference type="EMBL" id="JAACJL010000031">
    <property type="protein sequence ID" value="KAF4616560.1"/>
    <property type="molecule type" value="Genomic_DNA"/>
</dbReference>
<dbReference type="Proteomes" id="UP000521872">
    <property type="component" value="Unassembled WGS sequence"/>
</dbReference>
<proteinExistence type="predicted"/>
<dbReference type="AlphaFoldDB" id="A0A8H4VQF4"/>
<comment type="caution">
    <text evidence="2">The sequence shown here is derived from an EMBL/GenBank/DDBJ whole genome shotgun (WGS) entry which is preliminary data.</text>
</comment>
<evidence type="ECO:0000313" key="2">
    <source>
        <dbReference type="EMBL" id="KAF4616560.1"/>
    </source>
</evidence>
<organism evidence="2 3">
    <name type="scientific">Agrocybe pediades</name>
    <dbReference type="NCBI Taxonomy" id="84607"/>
    <lineage>
        <taxon>Eukaryota</taxon>
        <taxon>Fungi</taxon>
        <taxon>Dikarya</taxon>
        <taxon>Basidiomycota</taxon>
        <taxon>Agaricomycotina</taxon>
        <taxon>Agaricomycetes</taxon>
        <taxon>Agaricomycetidae</taxon>
        <taxon>Agaricales</taxon>
        <taxon>Agaricineae</taxon>
        <taxon>Strophariaceae</taxon>
        <taxon>Agrocybe</taxon>
    </lineage>
</organism>
<feature type="region of interest" description="Disordered" evidence="1">
    <location>
        <begin position="222"/>
        <end position="250"/>
    </location>
</feature>
<feature type="compositionally biased region" description="Basic and acidic residues" evidence="1">
    <location>
        <begin position="279"/>
        <end position="293"/>
    </location>
</feature>
<evidence type="ECO:0000313" key="3">
    <source>
        <dbReference type="Proteomes" id="UP000521872"/>
    </source>
</evidence>
<gene>
    <name evidence="2" type="ORF">D9613_008558</name>
</gene>